<dbReference type="SUPFAM" id="SSF46785">
    <property type="entry name" value="Winged helix' DNA-binding domain"/>
    <property type="match status" value="1"/>
</dbReference>
<feature type="domain" description="HTH gntR-type" evidence="6">
    <location>
        <begin position="10"/>
        <end position="78"/>
    </location>
</feature>
<protein>
    <submittedName>
        <fullName evidence="7">PLP-dependent aminotransferase family protein</fullName>
    </submittedName>
</protein>
<dbReference type="Gene3D" id="3.40.640.10">
    <property type="entry name" value="Type I PLP-dependent aspartate aminotransferase-like (Major domain)"/>
    <property type="match status" value="1"/>
</dbReference>
<dbReference type="InterPro" id="IPR004839">
    <property type="entry name" value="Aminotransferase_I/II_large"/>
</dbReference>
<dbReference type="EMBL" id="VRYY01000001">
    <property type="protein sequence ID" value="MBG3875457.1"/>
    <property type="molecule type" value="Genomic_DNA"/>
</dbReference>
<dbReference type="Proteomes" id="UP001194469">
    <property type="component" value="Unassembled WGS sequence"/>
</dbReference>
<dbReference type="InterPro" id="IPR036390">
    <property type="entry name" value="WH_DNA-bd_sf"/>
</dbReference>
<evidence type="ECO:0000259" key="6">
    <source>
        <dbReference type="PROSITE" id="PS50949"/>
    </source>
</evidence>
<dbReference type="PROSITE" id="PS50949">
    <property type="entry name" value="HTH_GNTR"/>
    <property type="match status" value="1"/>
</dbReference>
<dbReference type="CDD" id="cd07377">
    <property type="entry name" value="WHTH_GntR"/>
    <property type="match status" value="1"/>
</dbReference>
<evidence type="ECO:0000256" key="4">
    <source>
        <dbReference type="ARBA" id="ARBA00023125"/>
    </source>
</evidence>
<keyword evidence="7" id="KW-0032">Aminotransferase</keyword>
<dbReference type="SMART" id="SM00345">
    <property type="entry name" value="HTH_GNTR"/>
    <property type="match status" value="1"/>
</dbReference>
<dbReference type="InterPro" id="IPR015424">
    <property type="entry name" value="PyrdxlP-dep_Trfase"/>
</dbReference>
<keyword evidence="5" id="KW-0804">Transcription</keyword>
<evidence type="ECO:0000256" key="2">
    <source>
        <dbReference type="ARBA" id="ARBA00022898"/>
    </source>
</evidence>
<gene>
    <name evidence="7" type="ORF">FVW20_00045</name>
</gene>
<dbReference type="Pfam" id="PF00155">
    <property type="entry name" value="Aminotran_1_2"/>
    <property type="match status" value="1"/>
</dbReference>
<dbReference type="RefSeq" id="WP_196607752.1">
    <property type="nucleotide sequence ID" value="NZ_VRYY01000001.1"/>
</dbReference>
<evidence type="ECO:0000256" key="3">
    <source>
        <dbReference type="ARBA" id="ARBA00023015"/>
    </source>
</evidence>
<dbReference type="InterPro" id="IPR015421">
    <property type="entry name" value="PyrdxlP-dep_Trfase_major"/>
</dbReference>
<comment type="similarity">
    <text evidence="1">In the C-terminal section; belongs to the class-I pyridoxal-phosphate-dependent aminotransferase family.</text>
</comment>
<evidence type="ECO:0000313" key="8">
    <source>
        <dbReference type="Proteomes" id="UP001194469"/>
    </source>
</evidence>
<evidence type="ECO:0000256" key="1">
    <source>
        <dbReference type="ARBA" id="ARBA00005384"/>
    </source>
</evidence>
<dbReference type="Pfam" id="PF00392">
    <property type="entry name" value="GntR"/>
    <property type="match status" value="1"/>
</dbReference>
<keyword evidence="8" id="KW-1185">Reference proteome</keyword>
<dbReference type="CDD" id="cd00609">
    <property type="entry name" value="AAT_like"/>
    <property type="match status" value="1"/>
</dbReference>
<dbReference type="InterPro" id="IPR000524">
    <property type="entry name" value="Tscrpt_reg_HTH_GntR"/>
</dbReference>
<evidence type="ECO:0000313" key="7">
    <source>
        <dbReference type="EMBL" id="MBG3875457.1"/>
    </source>
</evidence>
<proteinExistence type="inferred from homology"/>
<keyword evidence="4" id="KW-0238">DNA-binding</keyword>
<dbReference type="InterPro" id="IPR036388">
    <property type="entry name" value="WH-like_DNA-bd_sf"/>
</dbReference>
<keyword evidence="7" id="KW-0808">Transferase</keyword>
<organism evidence="7 8">
    <name type="scientific">Nitratidesulfovibrio oxamicus</name>
    <dbReference type="NCBI Taxonomy" id="32016"/>
    <lineage>
        <taxon>Bacteria</taxon>
        <taxon>Pseudomonadati</taxon>
        <taxon>Thermodesulfobacteriota</taxon>
        <taxon>Desulfovibrionia</taxon>
        <taxon>Desulfovibrionales</taxon>
        <taxon>Desulfovibrionaceae</taxon>
        <taxon>Nitratidesulfovibrio</taxon>
    </lineage>
</organism>
<dbReference type="Gene3D" id="1.10.10.10">
    <property type="entry name" value="Winged helix-like DNA-binding domain superfamily/Winged helix DNA-binding domain"/>
    <property type="match status" value="1"/>
</dbReference>
<dbReference type="SUPFAM" id="SSF53383">
    <property type="entry name" value="PLP-dependent transferases"/>
    <property type="match status" value="1"/>
</dbReference>
<dbReference type="GO" id="GO:0008483">
    <property type="term" value="F:transaminase activity"/>
    <property type="evidence" value="ECO:0007669"/>
    <property type="project" value="UniProtKB-KW"/>
</dbReference>
<comment type="caution">
    <text evidence="7">The sequence shown here is derived from an EMBL/GenBank/DDBJ whole genome shotgun (WGS) entry which is preliminary data.</text>
</comment>
<keyword evidence="2" id="KW-0663">Pyridoxal phosphate</keyword>
<evidence type="ECO:0000256" key="5">
    <source>
        <dbReference type="ARBA" id="ARBA00023163"/>
    </source>
</evidence>
<dbReference type="InterPro" id="IPR051446">
    <property type="entry name" value="HTH_trans_reg/aminotransferase"/>
</dbReference>
<sequence>MLHLDAAADAPLYRQIYHQLKQDILSGALPQGMRLPSIRALARDLRAGRNTVENAYAQLVLEGYVSVLPRSGYRVNVIQRDLHAPEGPAAQGCGKAEHREEPAAHLPDYDFHYGNLDAATFPYVVWRKLLFAVMEGARTGRVASDGMHVYGDAHGDLRLRTELAACLYRSRGVRCTAEQVVMCSGLQPSIMAVTRLLRREYDEAEQVPQVALEDPAYIGARRAYECFGFRTVPIPVNGDGIDVAALRASSARVVHIAPSHQFPTGAVMPICRRMEVLNWATEHGAWIVEDDYDSELRYDGRPIPSLQSIDRHGRVIYTGTFSKTLSPGMRMSYMVLPEQLAERFRTVFAGFQCTVPWLEQAVLARFMAEGHWERHLRRICLAKKRKHDVFVGMATRLMGDGVRIHGHNAGLHLLLEVPGGPGEAALVARAAAHGVRVYPASPFWADARRYPGNCLFIGYGMLSEPDIAAALERLRQAWFPAAAMRG</sequence>
<accession>A0ABS0IZX9</accession>
<reference evidence="7 8" key="1">
    <citation type="submission" date="2019-08" db="EMBL/GenBank/DDBJ databases">
        <authorList>
            <person name="Luo N."/>
        </authorList>
    </citation>
    <scope>NUCLEOTIDE SEQUENCE [LARGE SCALE GENOMIC DNA]</scope>
    <source>
        <strain evidence="7 8">NCIMB 9442</strain>
    </source>
</reference>
<keyword evidence="3" id="KW-0805">Transcription regulation</keyword>
<dbReference type="PANTHER" id="PTHR46577:SF1">
    <property type="entry name" value="HTH-TYPE TRANSCRIPTIONAL REGULATORY PROTEIN GABR"/>
    <property type="match status" value="1"/>
</dbReference>
<name>A0ABS0IZX9_9BACT</name>
<dbReference type="PANTHER" id="PTHR46577">
    <property type="entry name" value="HTH-TYPE TRANSCRIPTIONAL REGULATORY PROTEIN GABR"/>
    <property type="match status" value="1"/>
</dbReference>